<evidence type="ECO:0000256" key="6">
    <source>
        <dbReference type="ARBA" id="ARBA00022692"/>
    </source>
</evidence>
<evidence type="ECO:0000256" key="3">
    <source>
        <dbReference type="ARBA" id="ARBA00012438"/>
    </source>
</evidence>
<reference evidence="14" key="1">
    <citation type="submission" date="2020-06" db="EMBL/GenBank/DDBJ databases">
        <title>Whole Genome Sequence of Bradyrhizobium sp. Strain 66S1MB.</title>
        <authorList>
            <person name="Bromfield E."/>
            <person name="Cloutier S."/>
        </authorList>
    </citation>
    <scope>NUCLEOTIDE SEQUENCE</scope>
    <source>
        <strain evidence="14">66S1MB</strain>
    </source>
</reference>
<keyword evidence="4" id="KW-0597">Phosphoprotein</keyword>
<evidence type="ECO:0000313" key="14">
    <source>
        <dbReference type="EMBL" id="NVL09959.1"/>
    </source>
</evidence>
<accession>A0A974AES4</accession>
<organism evidence="14">
    <name type="scientific">Bradyrhizobium quebecense</name>
    <dbReference type="NCBI Taxonomy" id="2748629"/>
    <lineage>
        <taxon>Bacteria</taxon>
        <taxon>Pseudomonadati</taxon>
        <taxon>Pseudomonadota</taxon>
        <taxon>Alphaproteobacteria</taxon>
        <taxon>Hyphomicrobiales</taxon>
        <taxon>Nitrobacteraceae</taxon>
        <taxon>Bradyrhizobium</taxon>
    </lineage>
</organism>
<evidence type="ECO:0000256" key="11">
    <source>
        <dbReference type="SAM" id="Phobius"/>
    </source>
</evidence>
<dbReference type="GO" id="GO:0000155">
    <property type="term" value="F:phosphorelay sensor kinase activity"/>
    <property type="evidence" value="ECO:0007669"/>
    <property type="project" value="InterPro"/>
</dbReference>
<evidence type="ECO:0000256" key="1">
    <source>
        <dbReference type="ARBA" id="ARBA00000085"/>
    </source>
</evidence>
<dbReference type="PRINTS" id="PR00344">
    <property type="entry name" value="BCTRLSENSOR"/>
</dbReference>
<keyword evidence="6 11" id="KW-0812">Transmembrane</keyword>
<dbReference type="SMART" id="SM00304">
    <property type="entry name" value="HAMP"/>
    <property type="match status" value="1"/>
</dbReference>
<dbReference type="InterPro" id="IPR004358">
    <property type="entry name" value="Sig_transdc_His_kin-like_C"/>
</dbReference>
<dbReference type="Gene3D" id="1.10.287.130">
    <property type="match status" value="1"/>
</dbReference>
<evidence type="ECO:0000256" key="9">
    <source>
        <dbReference type="ARBA" id="ARBA00023012"/>
    </source>
</evidence>
<name>A0A974AES4_9BRAD</name>
<proteinExistence type="predicted"/>
<dbReference type="InterPro" id="IPR003660">
    <property type="entry name" value="HAMP_dom"/>
</dbReference>
<evidence type="ECO:0000256" key="8">
    <source>
        <dbReference type="ARBA" id="ARBA00022989"/>
    </source>
</evidence>
<comment type="catalytic activity">
    <reaction evidence="1">
        <text>ATP + protein L-histidine = ADP + protein N-phospho-L-histidine.</text>
        <dbReference type="EC" id="2.7.13.3"/>
    </reaction>
</comment>
<feature type="transmembrane region" description="Helical" evidence="11">
    <location>
        <begin position="158"/>
        <end position="178"/>
    </location>
</feature>
<evidence type="ECO:0000259" key="13">
    <source>
        <dbReference type="PROSITE" id="PS50885"/>
    </source>
</evidence>
<dbReference type="Gene3D" id="3.30.565.10">
    <property type="entry name" value="Histidine kinase-like ATPase, C-terminal domain"/>
    <property type="match status" value="1"/>
</dbReference>
<dbReference type="InterPro" id="IPR036097">
    <property type="entry name" value="HisK_dim/P_sf"/>
</dbReference>
<evidence type="ECO:0000256" key="10">
    <source>
        <dbReference type="ARBA" id="ARBA00023136"/>
    </source>
</evidence>
<dbReference type="AlphaFoldDB" id="A0A974AES4"/>
<keyword evidence="9" id="KW-0902">Two-component regulatory system</keyword>
<keyword evidence="5" id="KW-0808">Transferase</keyword>
<dbReference type="CDD" id="cd00082">
    <property type="entry name" value="HisKA"/>
    <property type="match status" value="1"/>
</dbReference>
<dbReference type="PANTHER" id="PTHR45436:SF8">
    <property type="entry name" value="HISTIDINE KINASE"/>
    <property type="match status" value="1"/>
</dbReference>
<keyword evidence="7" id="KW-0418">Kinase</keyword>
<dbReference type="PANTHER" id="PTHR45436">
    <property type="entry name" value="SENSOR HISTIDINE KINASE YKOH"/>
    <property type="match status" value="1"/>
</dbReference>
<keyword evidence="8 11" id="KW-1133">Transmembrane helix</keyword>
<evidence type="ECO:0000256" key="7">
    <source>
        <dbReference type="ARBA" id="ARBA00022777"/>
    </source>
</evidence>
<dbReference type="EC" id="2.7.13.3" evidence="3"/>
<dbReference type="InterPro" id="IPR003661">
    <property type="entry name" value="HisK_dim/P_dom"/>
</dbReference>
<dbReference type="SUPFAM" id="SSF55874">
    <property type="entry name" value="ATPase domain of HSP90 chaperone/DNA topoisomerase II/histidine kinase"/>
    <property type="match status" value="1"/>
</dbReference>
<dbReference type="SMART" id="SM00387">
    <property type="entry name" value="HATPase_c"/>
    <property type="match status" value="1"/>
</dbReference>
<evidence type="ECO:0000256" key="2">
    <source>
        <dbReference type="ARBA" id="ARBA00004370"/>
    </source>
</evidence>
<dbReference type="InterPro" id="IPR003594">
    <property type="entry name" value="HATPase_dom"/>
</dbReference>
<gene>
    <name evidence="14" type="ORF">HU230_30045</name>
</gene>
<dbReference type="PROSITE" id="PS50109">
    <property type="entry name" value="HIS_KIN"/>
    <property type="match status" value="1"/>
</dbReference>
<dbReference type="PROSITE" id="PS50885">
    <property type="entry name" value="HAMP"/>
    <property type="match status" value="1"/>
</dbReference>
<dbReference type="GO" id="GO:0005886">
    <property type="term" value="C:plasma membrane"/>
    <property type="evidence" value="ECO:0007669"/>
    <property type="project" value="TreeGrafter"/>
</dbReference>
<feature type="domain" description="HAMP" evidence="13">
    <location>
        <begin position="180"/>
        <end position="233"/>
    </location>
</feature>
<dbReference type="InterPro" id="IPR005467">
    <property type="entry name" value="His_kinase_dom"/>
</dbReference>
<dbReference type="SUPFAM" id="SSF47384">
    <property type="entry name" value="Homodimeric domain of signal transducing histidine kinase"/>
    <property type="match status" value="1"/>
</dbReference>
<sequence length="455" mass="48802">MLLAKTLRSSTFRLALIAIGTFGLIVSAIFAYVYWSTLSYVRDRSDRAIMTEQASLDDAYARSGRDGLTALIAQRIANKGDQVYLLVGTGSVVLAGNLKQWPADTAGDGWTEFRTSLPGLPSGTALVRAVTKTLPGGDRLLVGRDISDLDGFMAQIRAAGIAVVVLIIGLAAAASIGVTRRTVGRIESINATSRAIMLSGLDQRIPLHGSHDEWDRVAENLNLMLDRIQTLMGDVKQVSENIAHDLRTPLTRMRGRLEKAYHAPRNGEGDAALIGDTIADLDAVLGMFASITRISEIETRARKGAFRTVNLVEIAGEVVELYDAAAEEVTTHLDLAGDPAVLVTGDRDLLFDAIANLVDNAIKHGRPGGRVTVTCDNDEGGPVISVADDGPGIPAEQHDRVFKRFYRLEQSRYTPGNGLGLSLVAAVASLHGARIELRDNAPGLLCRLVFSPTET</sequence>
<evidence type="ECO:0000259" key="12">
    <source>
        <dbReference type="PROSITE" id="PS50109"/>
    </source>
</evidence>
<protein>
    <recommendedName>
        <fullName evidence="3">histidine kinase</fullName>
        <ecNumber evidence="3">2.7.13.3</ecNumber>
    </recommendedName>
</protein>
<dbReference type="RefSeq" id="WP_176533295.1">
    <property type="nucleotide sequence ID" value="NZ_CP088022.1"/>
</dbReference>
<evidence type="ECO:0000256" key="5">
    <source>
        <dbReference type="ARBA" id="ARBA00022679"/>
    </source>
</evidence>
<dbReference type="CDD" id="cd00075">
    <property type="entry name" value="HATPase"/>
    <property type="match status" value="1"/>
</dbReference>
<dbReference type="Pfam" id="PF02518">
    <property type="entry name" value="HATPase_c"/>
    <property type="match status" value="1"/>
</dbReference>
<feature type="transmembrane region" description="Helical" evidence="11">
    <location>
        <begin position="12"/>
        <end position="35"/>
    </location>
</feature>
<dbReference type="SUPFAM" id="SSF158472">
    <property type="entry name" value="HAMP domain-like"/>
    <property type="match status" value="1"/>
</dbReference>
<comment type="subcellular location">
    <subcellularLocation>
        <location evidence="2">Membrane</location>
    </subcellularLocation>
</comment>
<evidence type="ECO:0000256" key="4">
    <source>
        <dbReference type="ARBA" id="ARBA00022553"/>
    </source>
</evidence>
<dbReference type="Pfam" id="PF00672">
    <property type="entry name" value="HAMP"/>
    <property type="match status" value="1"/>
</dbReference>
<comment type="caution">
    <text evidence="14">The sequence shown here is derived from an EMBL/GenBank/DDBJ whole genome shotgun (WGS) entry which is preliminary data.</text>
</comment>
<feature type="domain" description="Histidine kinase" evidence="12">
    <location>
        <begin position="241"/>
        <end position="454"/>
    </location>
</feature>
<dbReference type="EMBL" id="JABWSX010000001">
    <property type="protein sequence ID" value="NVL09959.1"/>
    <property type="molecule type" value="Genomic_DNA"/>
</dbReference>
<dbReference type="InterPro" id="IPR036890">
    <property type="entry name" value="HATPase_C_sf"/>
</dbReference>
<keyword evidence="10 11" id="KW-0472">Membrane</keyword>
<dbReference type="InterPro" id="IPR050428">
    <property type="entry name" value="TCS_sensor_his_kinase"/>
</dbReference>